<feature type="compositionally biased region" description="Basic residues" evidence="1">
    <location>
        <begin position="311"/>
        <end position="339"/>
    </location>
</feature>
<name>A0A6J4VEG7_9BACT</name>
<feature type="compositionally biased region" description="Basic and acidic residues" evidence="1">
    <location>
        <begin position="197"/>
        <end position="223"/>
    </location>
</feature>
<feature type="compositionally biased region" description="Low complexity" evidence="1">
    <location>
        <begin position="146"/>
        <end position="169"/>
    </location>
</feature>
<feature type="compositionally biased region" description="Basic residues" evidence="1">
    <location>
        <begin position="23"/>
        <end position="33"/>
    </location>
</feature>
<dbReference type="AlphaFoldDB" id="A0A6J4VEG7"/>
<feature type="compositionally biased region" description="Basic and acidic residues" evidence="1">
    <location>
        <begin position="262"/>
        <end position="273"/>
    </location>
</feature>
<protein>
    <submittedName>
        <fullName evidence="2">Dipeptide transport system permease protein DppB</fullName>
    </submittedName>
</protein>
<feature type="non-terminal residue" evidence="2">
    <location>
        <position position="1"/>
    </location>
</feature>
<feature type="region of interest" description="Disordered" evidence="1">
    <location>
        <begin position="1"/>
        <end position="339"/>
    </location>
</feature>
<reference evidence="2" key="1">
    <citation type="submission" date="2020-02" db="EMBL/GenBank/DDBJ databases">
        <authorList>
            <person name="Meier V. D."/>
        </authorList>
    </citation>
    <scope>NUCLEOTIDE SEQUENCE</scope>
    <source>
        <strain evidence="2">AVDCRST_MAG19</strain>
    </source>
</reference>
<evidence type="ECO:0000313" key="2">
    <source>
        <dbReference type="EMBL" id="CAA9573975.1"/>
    </source>
</evidence>
<evidence type="ECO:0000256" key="1">
    <source>
        <dbReference type="SAM" id="MobiDB-lite"/>
    </source>
</evidence>
<accession>A0A6J4VEG7</accession>
<feature type="compositionally biased region" description="Basic and acidic residues" evidence="1">
    <location>
        <begin position="92"/>
        <end position="112"/>
    </location>
</feature>
<sequence length="339" mass="37042">GIVGLCRPPSGALRRRAGDGQRRHLLPRPRAPRRPVELGDQRTAGEQSGGPSRVREAVGLRPAVARPVPLLRPQSAPGRPGRVDRQAAPGQRRAEAARAGDDRADPLRDGIRRPGRGAARDRLRRPPRPLAGPPRPLPDLDRDLGPRLLARPPAALRLFLPSPMAARSGASRRRDAPPRDDHGDGDARRAAGARLGRARDRPEAPRPAGDRARRVRDGDRRPDAPLLAALRARRRLRADRPGEGIGRAAGGCRSRPPQCPDPDGHRPRPDRRQPARRSGPHGDDLLLAGRGQLRGRRGAQARLPGTAGGHPCRRRRLRPGQPARRHRLRHPRPPHPRGL</sequence>
<feature type="compositionally biased region" description="Basic and acidic residues" evidence="1">
    <location>
        <begin position="172"/>
        <end position="189"/>
    </location>
</feature>
<proteinExistence type="predicted"/>
<dbReference type="EMBL" id="CADCWL010000162">
    <property type="protein sequence ID" value="CAA9573975.1"/>
    <property type="molecule type" value="Genomic_DNA"/>
</dbReference>
<gene>
    <name evidence="2" type="ORF">AVDCRST_MAG19-3115</name>
</gene>
<feature type="compositionally biased region" description="Pro residues" evidence="1">
    <location>
        <begin position="128"/>
        <end position="137"/>
    </location>
</feature>
<organism evidence="2">
    <name type="scientific">uncultured Thermomicrobiales bacterium</name>
    <dbReference type="NCBI Taxonomy" id="1645740"/>
    <lineage>
        <taxon>Bacteria</taxon>
        <taxon>Pseudomonadati</taxon>
        <taxon>Thermomicrobiota</taxon>
        <taxon>Thermomicrobia</taxon>
        <taxon>Thermomicrobiales</taxon>
        <taxon>environmental samples</taxon>
    </lineage>
</organism>
<feature type="non-terminal residue" evidence="2">
    <location>
        <position position="339"/>
    </location>
</feature>